<keyword evidence="4" id="KW-1185">Reference proteome</keyword>
<sequence length="96" mass="11251">MAYAHRYRIVPAMDMSPFDKYPIGQYPWYITIHYTLYSVSYMYPTFTHGSSKYVILYIVLNIVHLHVLMVRSMSYIVPNNSDFVANVNTVIITFSV</sequence>
<feature type="transmembrane region" description="Helical" evidence="1">
    <location>
        <begin position="55"/>
        <end position="77"/>
    </location>
</feature>
<reference evidence="2 4" key="2">
    <citation type="journal article" date="2014" name="BMC Genomics">
        <title>An improved genome release (version Mt4.0) for the model legume Medicago truncatula.</title>
        <authorList>
            <person name="Tang H."/>
            <person name="Krishnakumar V."/>
            <person name="Bidwell S."/>
            <person name="Rosen B."/>
            <person name="Chan A."/>
            <person name="Zhou S."/>
            <person name="Gentzbittel L."/>
            <person name="Childs K.L."/>
            <person name="Yandell M."/>
            <person name="Gundlach H."/>
            <person name="Mayer K.F."/>
            <person name="Schwartz D.C."/>
            <person name="Town C.D."/>
        </authorList>
    </citation>
    <scope>GENOME REANNOTATION</scope>
    <source>
        <strain evidence="2">A17</strain>
        <strain evidence="3 4">cv. Jemalong A17</strain>
    </source>
</reference>
<accession>A0A072V4X9</accession>
<dbReference type="Proteomes" id="UP000002051">
    <property type="component" value="Chromosome 2"/>
</dbReference>
<proteinExistence type="predicted"/>
<dbReference type="HOGENOM" id="CLU_2362862_0_0_1"/>
<name>A0A072V4X9_MEDTR</name>
<dbReference type="EMBL" id="CM001218">
    <property type="protein sequence ID" value="KEH36731.1"/>
    <property type="molecule type" value="Genomic_DNA"/>
</dbReference>
<evidence type="ECO:0000313" key="3">
    <source>
        <dbReference type="EnsemblPlants" id="KEH36731"/>
    </source>
</evidence>
<evidence type="ECO:0000313" key="2">
    <source>
        <dbReference type="EMBL" id="KEH36731.1"/>
    </source>
</evidence>
<keyword evidence="1 2" id="KW-0812">Transmembrane</keyword>
<dbReference type="EnsemblPlants" id="KEH36731">
    <property type="protein sequence ID" value="KEH36731"/>
    <property type="gene ID" value="MTR_2g020945"/>
</dbReference>
<evidence type="ECO:0000256" key="1">
    <source>
        <dbReference type="SAM" id="Phobius"/>
    </source>
</evidence>
<organism evidence="2 4">
    <name type="scientific">Medicago truncatula</name>
    <name type="common">Barrel medic</name>
    <name type="synonym">Medicago tribuloides</name>
    <dbReference type="NCBI Taxonomy" id="3880"/>
    <lineage>
        <taxon>Eukaryota</taxon>
        <taxon>Viridiplantae</taxon>
        <taxon>Streptophyta</taxon>
        <taxon>Embryophyta</taxon>
        <taxon>Tracheophyta</taxon>
        <taxon>Spermatophyta</taxon>
        <taxon>Magnoliopsida</taxon>
        <taxon>eudicotyledons</taxon>
        <taxon>Gunneridae</taxon>
        <taxon>Pentapetalae</taxon>
        <taxon>rosids</taxon>
        <taxon>fabids</taxon>
        <taxon>Fabales</taxon>
        <taxon>Fabaceae</taxon>
        <taxon>Papilionoideae</taxon>
        <taxon>50 kb inversion clade</taxon>
        <taxon>NPAAA clade</taxon>
        <taxon>Hologalegina</taxon>
        <taxon>IRL clade</taxon>
        <taxon>Trifolieae</taxon>
        <taxon>Medicago</taxon>
    </lineage>
</organism>
<reference evidence="3" key="3">
    <citation type="submission" date="2015-04" db="UniProtKB">
        <authorList>
            <consortium name="EnsemblPlants"/>
        </authorList>
    </citation>
    <scope>IDENTIFICATION</scope>
    <source>
        <strain evidence="3">cv. Jemalong A17</strain>
    </source>
</reference>
<protein>
    <submittedName>
        <fullName evidence="2">Transmembrane protein, putative</fullName>
    </submittedName>
</protein>
<evidence type="ECO:0000313" key="4">
    <source>
        <dbReference type="Proteomes" id="UP000002051"/>
    </source>
</evidence>
<dbReference type="AlphaFoldDB" id="A0A072V4X9"/>
<keyword evidence="1" id="KW-1133">Transmembrane helix</keyword>
<reference evidence="2 4" key="1">
    <citation type="journal article" date="2011" name="Nature">
        <title>The Medicago genome provides insight into the evolution of rhizobial symbioses.</title>
        <authorList>
            <person name="Young N.D."/>
            <person name="Debelle F."/>
            <person name="Oldroyd G.E."/>
            <person name="Geurts R."/>
            <person name="Cannon S.B."/>
            <person name="Udvardi M.K."/>
            <person name="Benedito V.A."/>
            <person name="Mayer K.F."/>
            <person name="Gouzy J."/>
            <person name="Schoof H."/>
            <person name="Van de Peer Y."/>
            <person name="Proost S."/>
            <person name="Cook D.R."/>
            <person name="Meyers B.C."/>
            <person name="Spannagl M."/>
            <person name="Cheung F."/>
            <person name="De Mita S."/>
            <person name="Krishnakumar V."/>
            <person name="Gundlach H."/>
            <person name="Zhou S."/>
            <person name="Mudge J."/>
            <person name="Bharti A.K."/>
            <person name="Murray J.D."/>
            <person name="Naoumkina M.A."/>
            <person name="Rosen B."/>
            <person name="Silverstein K.A."/>
            <person name="Tang H."/>
            <person name="Rombauts S."/>
            <person name="Zhao P.X."/>
            <person name="Zhou P."/>
            <person name="Barbe V."/>
            <person name="Bardou P."/>
            <person name="Bechner M."/>
            <person name="Bellec A."/>
            <person name="Berger A."/>
            <person name="Berges H."/>
            <person name="Bidwell S."/>
            <person name="Bisseling T."/>
            <person name="Choisne N."/>
            <person name="Couloux A."/>
            <person name="Denny R."/>
            <person name="Deshpande S."/>
            <person name="Dai X."/>
            <person name="Doyle J.J."/>
            <person name="Dudez A.M."/>
            <person name="Farmer A.D."/>
            <person name="Fouteau S."/>
            <person name="Franken C."/>
            <person name="Gibelin C."/>
            <person name="Gish J."/>
            <person name="Goldstein S."/>
            <person name="Gonzalez A.J."/>
            <person name="Green P.J."/>
            <person name="Hallab A."/>
            <person name="Hartog M."/>
            <person name="Hua A."/>
            <person name="Humphray S.J."/>
            <person name="Jeong D.H."/>
            <person name="Jing Y."/>
            <person name="Jocker A."/>
            <person name="Kenton S.M."/>
            <person name="Kim D.J."/>
            <person name="Klee K."/>
            <person name="Lai H."/>
            <person name="Lang C."/>
            <person name="Lin S."/>
            <person name="Macmil S.L."/>
            <person name="Magdelenat G."/>
            <person name="Matthews L."/>
            <person name="McCorrison J."/>
            <person name="Monaghan E.L."/>
            <person name="Mun J.H."/>
            <person name="Najar F.Z."/>
            <person name="Nicholson C."/>
            <person name="Noirot C."/>
            <person name="O'Bleness M."/>
            <person name="Paule C.R."/>
            <person name="Poulain J."/>
            <person name="Prion F."/>
            <person name="Qin B."/>
            <person name="Qu C."/>
            <person name="Retzel E.F."/>
            <person name="Riddle C."/>
            <person name="Sallet E."/>
            <person name="Samain S."/>
            <person name="Samson N."/>
            <person name="Sanders I."/>
            <person name="Saurat O."/>
            <person name="Scarpelli C."/>
            <person name="Schiex T."/>
            <person name="Segurens B."/>
            <person name="Severin A.J."/>
            <person name="Sherrier D.J."/>
            <person name="Shi R."/>
            <person name="Sims S."/>
            <person name="Singer S.R."/>
            <person name="Sinharoy S."/>
            <person name="Sterck L."/>
            <person name="Viollet A."/>
            <person name="Wang B.B."/>
            <person name="Wang K."/>
            <person name="Wang M."/>
            <person name="Wang X."/>
            <person name="Warfsmann J."/>
            <person name="Weissenbach J."/>
            <person name="White D.D."/>
            <person name="White J.D."/>
            <person name="Wiley G.B."/>
            <person name="Wincker P."/>
            <person name="Xing Y."/>
            <person name="Yang L."/>
            <person name="Yao Z."/>
            <person name="Ying F."/>
            <person name="Zhai J."/>
            <person name="Zhou L."/>
            <person name="Zuber A."/>
            <person name="Denarie J."/>
            <person name="Dixon R.A."/>
            <person name="May G.D."/>
            <person name="Schwartz D.C."/>
            <person name="Rogers J."/>
            <person name="Quetier F."/>
            <person name="Town C.D."/>
            <person name="Roe B.A."/>
        </authorList>
    </citation>
    <scope>NUCLEOTIDE SEQUENCE [LARGE SCALE GENOMIC DNA]</scope>
    <source>
        <strain evidence="2">A17</strain>
        <strain evidence="3 4">cv. Jemalong A17</strain>
    </source>
</reference>
<keyword evidence="1" id="KW-0472">Membrane</keyword>
<feature type="transmembrane region" description="Helical" evidence="1">
    <location>
        <begin position="26"/>
        <end position="43"/>
    </location>
</feature>
<gene>
    <name evidence="2" type="ordered locus">MTR_2g020945</name>
</gene>